<name>A0ABP3R701_9BACI</name>
<proteinExistence type="predicted"/>
<dbReference type="EMBL" id="BAAADS010000016">
    <property type="protein sequence ID" value="GAA0604666.1"/>
    <property type="molecule type" value="Genomic_DNA"/>
</dbReference>
<protein>
    <submittedName>
        <fullName evidence="1">Ornithine cyclodeaminase family protein</fullName>
    </submittedName>
</protein>
<gene>
    <name evidence="1" type="ORF">GCM10009001_22340</name>
</gene>
<sequence>MLFISDQEIQDNYFMRDAVRAIKQGLVAKNNGMIQNPHRTVIELPDKQASALYMPSADLENQVASVKVVNIFPNNPDEGKPTTQGVLMLSDASDGQHLCTMDASFLTRLRTGALTSIATSKLARADARTLSVIGTGAMAFEQVLGVLEARDIGTILLFNRTAEKAHTFQDKLKDFGVDADIQIVDNVKEAVKKADIINCATRSKTPIFDGNDLQKGTHINGVGSFLPSMQEVDLSTIKKASIIAVDDLTSVKEEAGELIHAAKSGEWSFADVYGELNDFSRDDSLVRKTPEQITFFKSVGAAYFDLEVAKGVYQKAKEDGFGTTP</sequence>
<dbReference type="InterPro" id="IPR003462">
    <property type="entry name" value="ODC_Mu_crystall"/>
</dbReference>
<dbReference type="InterPro" id="IPR036291">
    <property type="entry name" value="NAD(P)-bd_dom_sf"/>
</dbReference>
<dbReference type="Gene3D" id="3.40.50.720">
    <property type="entry name" value="NAD(P)-binding Rossmann-like Domain"/>
    <property type="match status" value="1"/>
</dbReference>
<dbReference type="PANTHER" id="PTHR13812">
    <property type="entry name" value="KETIMINE REDUCTASE MU-CRYSTALLIN"/>
    <property type="match status" value="1"/>
</dbReference>
<dbReference type="PIRSF" id="PIRSF001439">
    <property type="entry name" value="CryM"/>
    <property type="match status" value="1"/>
</dbReference>
<reference evidence="2" key="1">
    <citation type="journal article" date="2019" name="Int. J. Syst. Evol. Microbiol.">
        <title>The Global Catalogue of Microorganisms (GCM) 10K type strain sequencing project: providing services to taxonomists for standard genome sequencing and annotation.</title>
        <authorList>
            <consortium name="The Broad Institute Genomics Platform"/>
            <consortium name="The Broad Institute Genome Sequencing Center for Infectious Disease"/>
            <person name="Wu L."/>
            <person name="Ma J."/>
        </authorList>
    </citation>
    <scope>NUCLEOTIDE SEQUENCE [LARGE SCALE GENOMIC DNA]</scope>
    <source>
        <strain evidence="2">JCM 15395</strain>
    </source>
</reference>
<dbReference type="InterPro" id="IPR023401">
    <property type="entry name" value="ODC_N"/>
</dbReference>
<comment type="caution">
    <text evidence="1">The sequence shown here is derived from an EMBL/GenBank/DDBJ whole genome shotgun (WGS) entry which is preliminary data.</text>
</comment>
<dbReference type="Pfam" id="PF02423">
    <property type="entry name" value="OCD_Mu_crystall"/>
    <property type="match status" value="1"/>
</dbReference>
<accession>A0ABP3R701</accession>
<dbReference type="SUPFAM" id="SSF51735">
    <property type="entry name" value="NAD(P)-binding Rossmann-fold domains"/>
    <property type="match status" value="1"/>
</dbReference>
<evidence type="ECO:0000313" key="1">
    <source>
        <dbReference type="EMBL" id="GAA0604666.1"/>
    </source>
</evidence>
<keyword evidence="2" id="KW-1185">Reference proteome</keyword>
<organism evidence="1 2">
    <name type="scientific">Virgibacillus siamensis</name>
    <dbReference type="NCBI Taxonomy" id="480071"/>
    <lineage>
        <taxon>Bacteria</taxon>
        <taxon>Bacillati</taxon>
        <taxon>Bacillota</taxon>
        <taxon>Bacilli</taxon>
        <taxon>Bacillales</taxon>
        <taxon>Bacillaceae</taxon>
        <taxon>Virgibacillus</taxon>
    </lineage>
</organism>
<dbReference type="PANTHER" id="PTHR13812:SF19">
    <property type="entry name" value="KETIMINE REDUCTASE MU-CRYSTALLIN"/>
    <property type="match status" value="1"/>
</dbReference>
<dbReference type="Gene3D" id="3.30.1780.10">
    <property type="entry name" value="ornithine cyclodeaminase, domain 1"/>
    <property type="match status" value="1"/>
</dbReference>
<dbReference type="Proteomes" id="UP001500866">
    <property type="component" value="Unassembled WGS sequence"/>
</dbReference>
<evidence type="ECO:0000313" key="2">
    <source>
        <dbReference type="Proteomes" id="UP001500866"/>
    </source>
</evidence>